<evidence type="ECO:0000256" key="2">
    <source>
        <dbReference type="ARBA" id="ARBA00023002"/>
    </source>
</evidence>
<dbReference type="PANTHER" id="PTHR10696">
    <property type="entry name" value="GAMMA-BUTYROBETAINE HYDROXYLASE-RELATED"/>
    <property type="match status" value="1"/>
</dbReference>
<evidence type="ECO:0000313" key="7">
    <source>
        <dbReference type="Proteomes" id="UP000465622"/>
    </source>
</evidence>
<keyword evidence="3" id="KW-0408">Iron</keyword>
<proteinExistence type="predicted"/>
<dbReference type="InterPro" id="IPR042098">
    <property type="entry name" value="TauD-like_sf"/>
</dbReference>
<keyword evidence="2" id="KW-0560">Oxidoreductase</keyword>
<evidence type="ECO:0000256" key="3">
    <source>
        <dbReference type="ARBA" id="ARBA00023004"/>
    </source>
</evidence>
<dbReference type="PANTHER" id="PTHR10696:SF56">
    <property type="entry name" value="TAUD_TFDA-LIKE DOMAIN-CONTAINING PROTEIN"/>
    <property type="match status" value="1"/>
</dbReference>
<reference evidence="6 7" key="1">
    <citation type="journal article" date="2019" name="Emerg. Microbes Infect.">
        <title>Comprehensive subspecies identification of 175 nontuberculous mycobacteria species based on 7547 genomic profiles.</title>
        <authorList>
            <person name="Matsumoto Y."/>
            <person name="Kinjo T."/>
            <person name="Motooka D."/>
            <person name="Nabeya D."/>
            <person name="Jung N."/>
            <person name="Uechi K."/>
            <person name="Horii T."/>
            <person name="Iida T."/>
            <person name="Fujita J."/>
            <person name="Nakamura S."/>
        </authorList>
    </citation>
    <scope>NUCLEOTIDE SEQUENCE [LARGE SCALE GENOMIC DNA]</scope>
    <source>
        <strain evidence="6 7">JCM 12375</strain>
    </source>
</reference>
<comment type="cofactor">
    <cofactor evidence="1">
        <name>Fe(2+)</name>
        <dbReference type="ChEBI" id="CHEBI:29033"/>
    </cofactor>
</comment>
<dbReference type="SUPFAM" id="SSF51197">
    <property type="entry name" value="Clavaminate synthase-like"/>
    <property type="match status" value="1"/>
</dbReference>
<sequence>MSAALHPAISLPHFRIVTDDIISGLSEAHTAITEYPYAAVVSMPALTQDDDGVAEAKITEALAATYRLLAHGIAGQSRVAWPIGVNRQPGWASPRNNIAGQAGPASLHTDVPAADDPDRYIAMYCIRPCALGGGQSLVMPVDGITANLGDDDIATLAGVPAPFATDVFAADGTYTHTVCRQPVFFENARRIRYRHEMLRAGTGLEPPEPTLARALARLQHILASPRAAMATLQLHRGQMLLLDNTRCLHGRTAFRDTSRYLLRWRLDIIADHVG</sequence>
<feature type="domain" description="TauD/TfdA-like" evidence="5">
    <location>
        <begin position="101"/>
        <end position="263"/>
    </location>
</feature>
<dbReference type="Gene3D" id="3.60.130.10">
    <property type="entry name" value="Clavaminate synthase-like"/>
    <property type="match status" value="1"/>
</dbReference>
<protein>
    <recommendedName>
        <fullName evidence="5">TauD/TfdA-like domain-containing protein</fullName>
    </recommendedName>
</protein>
<dbReference type="RefSeq" id="WP_036442116.1">
    <property type="nucleotide sequence ID" value="NZ_AP022567.1"/>
</dbReference>
<dbReference type="Pfam" id="PF02668">
    <property type="entry name" value="TauD"/>
    <property type="match status" value="1"/>
</dbReference>
<keyword evidence="4" id="KW-0045">Antibiotic biosynthesis</keyword>
<dbReference type="InterPro" id="IPR050411">
    <property type="entry name" value="AlphaKG_dependent_hydroxylases"/>
</dbReference>
<organism evidence="6 7">
    <name type="scientific">Mycolicibacterium mageritense</name>
    <name type="common">Mycobacterium mageritense</name>
    <dbReference type="NCBI Taxonomy" id="53462"/>
    <lineage>
        <taxon>Bacteria</taxon>
        <taxon>Bacillati</taxon>
        <taxon>Actinomycetota</taxon>
        <taxon>Actinomycetes</taxon>
        <taxon>Mycobacteriales</taxon>
        <taxon>Mycobacteriaceae</taxon>
        <taxon>Mycolicibacterium</taxon>
    </lineage>
</organism>
<evidence type="ECO:0000259" key="5">
    <source>
        <dbReference type="Pfam" id="PF02668"/>
    </source>
</evidence>
<evidence type="ECO:0000256" key="4">
    <source>
        <dbReference type="ARBA" id="ARBA00023194"/>
    </source>
</evidence>
<dbReference type="Proteomes" id="UP000465622">
    <property type="component" value="Chromosome"/>
</dbReference>
<dbReference type="EMBL" id="AP022567">
    <property type="protein sequence ID" value="BBX37110.1"/>
    <property type="molecule type" value="Genomic_DNA"/>
</dbReference>
<evidence type="ECO:0000256" key="1">
    <source>
        <dbReference type="ARBA" id="ARBA00001954"/>
    </source>
</evidence>
<keyword evidence="7" id="KW-1185">Reference proteome</keyword>
<dbReference type="InterPro" id="IPR003819">
    <property type="entry name" value="TauD/TfdA-like"/>
</dbReference>
<accession>A0ABN5YHE5</accession>
<gene>
    <name evidence="6" type="ORF">MMAGJ_63920</name>
</gene>
<name>A0ABN5YHE5_MYCME</name>
<evidence type="ECO:0000313" key="6">
    <source>
        <dbReference type="EMBL" id="BBX37110.1"/>
    </source>
</evidence>